<feature type="region of interest" description="Disordered" evidence="1">
    <location>
        <begin position="105"/>
        <end position="141"/>
    </location>
</feature>
<name>A0AAV1C816_OLDCO</name>
<dbReference type="PANTHER" id="PTHR31286:SF99">
    <property type="entry name" value="DUF4283 DOMAIN-CONTAINING PROTEIN"/>
    <property type="match status" value="1"/>
</dbReference>
<evidence type="ECO:0000313" key="3">
    <source>
        <dbReference type="Proteomes" id="UP001161247"/>
    </source>
</evidence>
<dbReference type="Proteomes" id="UP001161247">
    <property type="component" value="Chromosome 1"/>
</dbReference>
<evidence type="ECO:0000256" key="1">
    <source>
        <dbReference type="SAM" id="MobiDB-lite"/>
    </source>
</evidence>
<sequence>MATKIVKSTLVWAKLPGWLVPYYNNSFLRRIGSALGRVARVDQQKATRIRGRFTRLAVEIELDQPMVSQIDIKGRIQKVEHENMPPLCASCNRVGHQAGNCPYVTPQVPREATPPESGSRSAGNPPPVARNNRQKENGKTQEEWVLVLPRNRPKHHTESSHVGGVSNGPFWPGIEIRYITEVYKRKMSLTQ</sequence>
<proteinExistence type="predicted"/>
<dbReference type="InterPro" id="IPR040256">
    <property type="entry name" value="At4g02000-like"/>
</dbReference>
<dbReference type="PANTHER" id="PTHR31286">
    <property type="entry name" value="GLYCINE-RICH CELL WALL STRUCTURAL PROTEIN 1.8-LIKE"/>
    <property type="match status" value="1"/>
</dbReference>
<keyword evidence="3" id="KW-1185">Reference proteome</keyword>
<evidence type="ECO:0000313" key="2">
    <source>
        <dbReference type="EMBL" id="CAI9091751.1"/>
    </source>
</evidence>
<protein>
    <submittedName>
        <fullName evidence="2">OLC1v1026857C1</fullName>
    </submittedName>
</protein>
<dbReference type="AlphaFoldDB" id="A0AAV1C816"/>
<reference evidence="2" key="1">
    <citation type="submission" date="2023-03" db="EMBL/GenBank/DDBJ databases">
        <authorList>
            <person name="Julca I."/>
        </authorList>
    </citation>
    <scope>NUCLEOTIDE SEQUENCE</scope>
</reference>
<gene>
    <name evidence="2" type="ORF">OLC1_LOCUS3595</name>
</gene>
<organism evidence="2 3">
    <name type="scientific">Oldenlandia corymbosa var. corymbosa</name>
    <dbReference type="NCBI Taxonomy" id="529605"/>
    <lineage>
        <taxon>Eukaryota</taxon>
        <taxon>Viridiplantae</taxon>
        <taxon>Streptophyta</taxon>
        <taxon>Embryophyta</taxon>
        <taxon>Tracheophyta</taxon>
        <taxon>Spermatophyta</taxon>
        <taxon>Magnoliopsida</taxon>
        <taxon>eudicotyledons</taxon>
        <taxon>Gunneridae</taxon>
        <taxon>Pentapetalae</taxon>
        <taxon>asterids</taxon>
        <taxon>lamiids</taxon>
        <taxon>Gentianales</taxon>
        <taxon>Rubiaceae</taxon>
        <taxon>Rubioideae</taxon>
        <taxon>Spermacoceae</taxon>
        <taxon>Hedyotis-Oldenlandia complex</taxon>
        <taxon>Oldenlandia</taxon>
    </lineage>
</organism>
<dbReference type="EMBL" id="OX459118">
    <property type="protein sequence ID" value="CAI9091751.1"/>
    <property type="molecule type" value="Genomic_DNA"/>
</dbReference>
<accession>A0AAV1C816</accession>